<evidence type="ECO:0000256" key="1">
    <source>
        <dbReference type="SAM" id="Phobius"/>
    </source>
</evidence>
<gene>
    <name evidence="2" type="ORF">O987_13640</name>
</gene>
<dbReference type="HOGENOM" id="CLU_1903108_0_0_4"/>
<dbReference type="EMBL" id="CP006704">
    <property type="protein sequence ID" value="AIJ46844.1"/>
    <property type="molecule type" value="Genomic_DNA"/>
</dbReference>
<feature type="transmembrane region" description="Helical" evidence="1">
    <location>
        <begin position="50"/>
        <end position="72"/>
    </location>
</feature>
<keyword evidence="1" id="KW-1133">Transmembrane helix</keyword>
<dbReference type="RefSeq" id="WP_019043180.1">
    <property type="nucleotide sequence ID" value="NZ_CP006704.1"/>
</dbReference>
<keyword evidence="1" id="KW-0472">Membrane</keyword>
<protein>
    <submittedName>
        <fullName evidence="2">Membrane protein</fullName>
    </submittedName>
</protein>
<evidence type="ECO:0000313" key="3">
    <source>
        <dbReference type="Proteomes" id="UP000028782"/>
    </source>
</evidence>
<keyword evidence="1" id="KW-0812">Transmembrane</keyword>
<evidence type="ECO:0000313" key="2">
    <source>
        <dbReference type="EMBL" id="AIJ46844.1"/>
    </source>
</evidence>
<dbReference type="Pfam" id="PF07332">
    <property type="entry name" value="Phage_holin_3_6"/>
    <property type="match status" value="1"/>
</dbReference>
<reference evidence="2 3" key="1">
    <citation type="journal article" date="2014" name="Genome Announc.">
        <title>Complete Genome Sequence of Polychlorinated Biphenyl Degrader Comamonas testosteroni TK102 (NBRC 109938).</title>
        <authorList>
            <person name="Fukuda K."/>
            <person name="Hosoyama A."/>
            <person name="Tsuchikane K."/>
            <person name="Ohji S."/>
            <person name="Yamazoe A."/>
            <person name="Fujita N."/>
            <person name="Shintani M."/>
            <person name="Kimbara K."/>
        </authorList>
    </citation>
    <scope>NUCLEOTIDE SEQUENCE [LARGE SCALE GENOMIC DNA]</scope>
    <source>
        <strain evidence="2">TK102</strain>
    </source>
</reference>
<sequence>MPVNLISLLGLDSLMERWRANLNEAAIAAEDRVDLAQLEWQQHKRSMQTLAVLAIVLGALTVVVLIVLSMALLVQFWDSEHRQLAAWLLVGGWVLIWGLGLWRLLVAVRQLSSPFRLTRRELRSDWQALKERI</sequence>
<feature type="transmembrane region" description="Helical" evidence="1">
    <location>
        <begin position="84"/>
        <end position="106"/>
    </location>
</feature>
<dbReference type="AlphaFoldDB" id="A0A076PJ91"/>
<dbReference type="InterPro" id="IPR009937">
    <property type="entry name" value="Phage_holin_3_6"/>
</dbReference>
<name>A0A076PJ91_COMTE</name>
<proteinExistence type="predicted"/>
<organism evidence="2 3">
    <name type="scientific">Comamonas testosteroni TK102</name>
    <dbReference type="NCBI Taxonomy" id="1392005"/>
    <lineage>
        <taxon>Bacteria</taxon>
        <taxon>Pseudomonadati</taxon>
        <taxon>Pseudomonadota</taxon>
        <taxon>Betaproteobacteria</taxon>
        <taxon>Burkholderiales</taxon>
        <taxon>Comamonadaceae</taxon>
        <taxon>Comamonas</taxon>
    </lineage>
</organism>
<accession>A0A076PJ91</accession>
<dbReference type="KEGG" id="ctes:O987_13640"/>
<dbReference type="Proteomes" id="UP000028782">
    <property type="component" value="Chromosome"/>
</dbReference>